<keyword evidence="2" id="KW-0238">DNA-binding</keyword>
<dbReference type="PANTHER" id="PTHR46796">
    <property type="entry name" value="HTH-TYPE TRANSCRIPTIONAL ACTIVATOR RHAS-RELATED"/>
    <property type="match status" value="1"/>
</dbReference>
<dbReference type="Proteomes" id="UP001500928">
    <property type="component" value="Unassembled WGS sequence"/>
</dbReference>
<dbReference type="PROSITE" id="PS00041">
    <property type="entry name" value="HTH_ARAC_FAMILY_1"/>
    <property type="match status" value="1"/>
</dbReference>
<reference evidence="6" key="1">
    <citation type="journal article" date="2019" name="Int. J. Syst. Evol. Microbiol.">
        <title>The Global Catalogue of Microorganisms (GCM) 10K type strain sequencing project: providing services to taxonomists for standard genome sequencing and annotation.</title>
        <authorList>
            <consortium name="The Broad Institute Genomics Platform"/>
            <consortium name="The Broad Institute Genome Sequencing Center for Infectious Disease"/>
            <person name="Wu L."/>
            <person name="Ma J."/>
        </authorList>
    </citation>
    <scope>NUCLEOTIDE SEQUENCE [LARGE SCALE GENOMIC DNA]</scope>
    <source>
        <strain evidence="6">JCM 17979</strain>
    </source>
</reference>
<evidence type="ECO:0000256" key="3">
    <source>
        <dbReference type="ARBA" id="ARBA00023163"/>
    </source>
</evidence>
<dbReference type="SMART" id="SM00342">
    <property type="entry name" value="HTH_ARAC"/>
    <property type="match status" value="1"/>
</dbReference>
<dbReference type="RefSeq" id="WP_345410886.1">
    <property type="nucleotide sequence ID" value="NZ_BAABHO010000003.1"/>
</dbReference>
<accession>A0ABP9A7S2</accession>
<organism evidence="5 6">
    <name type="scientific">Actinomycetospora chlora</name>
    <dbReference type="NCBI Taxonomy" id="663608"/>
    <lineage>
        <taxon>Bacteria</taxon>
        <taxon>Bacillati</taxon>
        <taxon>Actinomycetota</taxon>
        <taxon>Actinomycetes</taxon>
        <taxon>Pseudonocardiales</taxon>
        <taxon>Pseudonocardiaceae</taxon>
        <taxon>Actinomycetospora</taxon>
    </lineage>
</organism>
<dbReference type="SUPFAM" id="SSF46689">
    <property type="entry name" value="Homeodomain-like"/>
    <property type="match status" value="1"/>
</dbReference>
<dbReference type="InterPro" id="IPR009057">
    <property type="entry name" value="Homeodomain-like_sf"/>
</dbReference>
<sequence length="317" mass="34260">MPLSLSIADVPAAERVDHLHELIATSVLPVDMTFAPDPADIEVEFRVGQAGPVNFSSARSSANALHRTPGLARRDHVPQLFLAVQVAGTTVVEQAGGQAVLRPGDMTVYDSTRPYTVENRARTELHYFRIPREALALPQRRLDTLLGVRITRAQNPLAAAVGSFFGTLATSDALDHPEAARLVAAPGIELVRALLAVHAGADAREPLEGSLVVRVQQYVRDHLGDRDLGAERIAAAHHVSVRHLYAVLAAAGVSLHATIRDQRLEGSRRDLRDARLAHQAVATVGRRWGFADPSHFGRAFKAAYGVTPAQWRRAADG</sequence>
<keyword evidence="1" id="KW-0805">Transcription regulation</keyword>
<dbReference type="InterPro" id="IPR035418">
    <property type="entry name" value="AraC-bd_2"/>
</dbReference>
<proteinExistence type="predicted"/>
<evidence type="ECO:0000256" key="2">
    <source>
        <dbReference type="ARBA" id="ARBA00023125"/>
    </source>
</evidence>
<evidence type="ECO:0000256" key="1">
    <source>
        <dbReference type="ARBA" id="ARBA00023015"/>
    </source>
</evidence>
<dbReference type="PRINTS" id="PR00032">
    <property type="entry name" value="HTHARAC"/>
</dbReference>
<gene>
    <name evidence="5" type="ORF">GCM10023200_05800</name>
</gene>
<comment type="caution">
    <text evidence="5">The sequence shown here is derived from an EMBL/GenBank/DDBJ whole genome shotgun (WGS) entry which is preliminary data.</text>
</comment>
<feature type="domain" description="HTH araC/xylS-type" evidence="4">
    <location>
        <begin position="213"/>
        <end position="314"/>
    </location>
</feature>
<dbReference type="InterPro" id="IPR020449">
    <property type="entry name" value="Tscrpt_reg_AraC-type_HTH"/>
</dbReference>
<dbReference type="InterPro" id="IPR050204">
    <property type="entry name" value="AraC_XylS_family_regulators"/>
</dbReference>
<evidence type="ECO:0000259" key="4">
    <source>
        <dbReference type="PROSITE" id="PS01124"/>
    </source>
</evidence>
<keyword evidence="3" id="KW-0804">Transcription</keyword>
<dbReference type="Pfam" id="PF12833">
    <property type="entry name" value="HTH_18"/>
    <property type="match status" value="1"/>
</dbReference>
<dbReference type="PANTHER" id="PTHR46796:SF6">
    <property type="entry name" value="ARAC SUBFAMILY"/>
    <property type="match status" value="1"/>
</dbReference>
<evidence type="ECO:0000313" key="6">
    <source>
        <dbReference type="Proteomes" id="UP001500928"/>
    </source>
</evidence>
<name>A0ABP9A7S2_9PSEU</name>
<dbReference type="EMBL" id="BAABHO010000003">
    <property type="protein sequence ID" value="GAA4775962.1"/>
    <property type="molecule type" value="Genomic_DNA"/>
</dbReference>
<dbReference type="InterPro" id="IPR018062">
    <property type="entry name" value="HTH_AraC-typ_CS"/>
</dbReference>
<evidence type="ECO:0000313" key="5">
    <source>
        <dbReference type="EMBL" id="GAA4775962.1"/>
    </source>
</evidence>
<dbReference type="Gene3D" id="1.10.10.60">
    <property type="entry name" value="Homeodomain-like"/>
    <property type="match status" value="1"/>
</dbReference>
<dbReference type="PROSITE" id="PS01124">
    <property type="entry name" value="HTH_ARAC_FAMILY_2"/>
    <property type="match status" value="1"/>
</dbReference>
<dbReference type="InterPro" id="IPR018060">
    <property type="entry name" value="HTH_AraC"/>
</dbReference>
<dbReference type="Pfam" id="PF14525">
    <property type="entry name" value="AraC_binding_2"/>
    <property type="match status" value="1"/>
</dbReference>
<protein>
    <submittedName>
        <fullName evidence="5">Helix-turn-helix domain-containing protein</fullName>
    </submittedName>
</protein>
<keyword evidence="6" id="KW-1185">Reference proteome</keyword>